<keyword evidence="7" id="KW-0732">Signal</keyword>
<dbReference type="PANTHER" id="PTHR33407:SF9">
    <property type="entry name" value="PECTATE LYASE F-RELATED"/>
    <property type="match status" value="1"/>
</dbReference>
<name>A0A915DTV0_9BILA</name>
<dbReference type="GO" id="GO:0005576">
    <property type="term" value="C:extracellular region"/>
    <property type="evidence" value="ECO:0007669"/>
    <property type="project" value="UniProtKB-SubCell"/>
</dbReference>
<evidence type="ECO:0000256" key="11">
    <source>
        <dbReference type="ARBA" id="ARBA00039895"/>
    </source>
</evidence>
<dbReference type="InterPro" id="IPR004898">
    <property type="entry name" value="Pectate_lyase_PlyH/PlyE-like"/>
</dbReference>
<evidence type="ECO:0000313" key="13">
    <source>
        <dbReference type="WBParaSite" id="jg23112"/>
    </source>
</evidence>
<comment type="function">
    <text evidence="10">Pectinolytic enzyme consist of four classes of enzymes: pectin lyase, polygalacturonase, pectin methylesterase and rhamnogalacturonase. Among pectinolytic enzymes, pectin lyase is the most important in depolymerization of pectin, since it cleaves internal glycosidic bonds of highly methylated pectins. Favors pectate, the anion, over pectin, the methyl ester.</text>
</comment>
<evidence type="ECO:0000256" key="4">
    <source>
        <dbReference type="ARBA" id="ARBA00006463"/>
    </source>
</evidence>
<comment type="cofactor">
    <cofactor evidence="2">
        <name>Ca(2+)</name>
        <dbReference type="ChEBI" id="CHEBI:29108"/>
    </cofactor>
</comment>
<evidence type="ECO:0000256" key="10">
    <source>
        <dbReference type="ARBA" id="ARBA00025679"/>
    </source>
</evidence>
<dbReference type="AlphaFoldDB" id="A0A915DTV0"/>
<sequence length="280" mass="31640">MYQKEIPSSLEQHRLLYALTCSHDIFNLNSLLKSAVDDKSKPTFDWNMGAEVLEHVSYNAVGKGLIFDFFLDNWQLIYAKIEKEFNMESLNWLISSCLRDHSHRSILQLEYFINDNSTNASGIQRFSDQLNYLKSTRRWINKNYSSLISLMQKQITNLKRGARNAKDKTFQHNGGGSVDIKCFQCQTCGKVYRACGTCGKLKRTVSLTDVKVTNITSAVVAINPSNGDKATIRRITIVKPFTKYTCARSETGLNGAEPKFLGDGPDGKSCLYTKADIIYV</sequence>
<dbReference type="SUPFAM" id="SSF51126">
    <property type="entry name" value="Pectin lyase-like"/>
    <property type="match status" value="1"/>
</dbReference>
<dbReference type="GO" id="GO:0045490">
    <property type="term" value="P:pectin catabolic process"/>
    <property type="evidence" value="ECO:0007669"/>
    <property type="project" value="TreeGrafter"/>
</dbReference>
<reference evidence="13" key="1">
    <citation type="submission" date="2022-11" db="UniProtKB">
        <authorList>
            <consortium name="WormBaseParasite"/>
        </authorList>
    </citation>
    <scope>IDENTIFICATION</scope>
</reference>
<evidence type="ECO:0000256" key="3">
    <source>
        <dbReference type="ARBA" id="ARBA00004613"/>
    </source>
</evidence>
<dbReference type="EC" id="4.2.2.2" evidence="5"/>
<keyword evidence="8" id="KW-0106">Calcium</keyword>
<comment type="similarity">
    <text evidence="4">Belongs to the polysaccharide lyase 3 family.</text>
</comment>
<dbReference type="InterPro" id="IPR011050">
    <property type="entry name" value="Pectin_lyase_fold/virulence"/>
</dbReference>
<evidence type="ECO:0000256" key="6">
    <source>
        <dbReference type="ARBA" id="ARBA00022525"/>
    </source>
</evidence>
<evidence type="ECO:0000256" key="5">
    <source>
        <dbReference type="ARBA" id="ARBA00012272"/>
    </source>
</evidence>
<evidence type="ECO:0000256" key="7">
    <source>
        <dbReference type="ARBA" id="ARBA00022729"/>
    </source>
</evidence>
<accession>A0A915DTV0</accession>
<evidence type="ECO:0000256" key="2">
    <source>
        <dbReference type="ARBA" id="ARBA00001913"/>
    </source>
</evidence>
<comment type="catalytic activity">
    <reaction evidence="1">
        <text>Eliminative cleavage of (1-&gt;4)-alpha-D-galacturonan to give oligosaccharides with 4-deoxy-alpha-D-galact-4-enuronosyl groups at their non-reducing ends.</text>
        <dbReference type="EC" id="4.2.2.2"/>
    </reaction>
</comment>
<proteinExistence type="inferred from homology"/>
<keyword evidence="9" id="KW-0456">Lyase</keyword>
<keyword evidence="12" id="KW-1185">Reference proteome</keyword>
<keyword evidence="6" id="KW-0964">Secreted</keyword>
<dbReference type="PANTHER" id="PTHR33407">
    <property type="entry name" value="PECTATE LYASE F-RELATED"/>
    <property type="match status" value="1"/>
</dbReference>
<dbReference type="InterPro" id="IPR012334">
    <property type="entry name" value="Pectin_lyas_fold"/>
</dbReference>
<evidence type="ECO:0000313" key="12">
    <source>
        <dbReference type="Proteomes" id="UP000887574"/>
    </source>
</evidence>
<dbReference type="Gene3D" id="2.160.20.10">
    <property type="entry name" value="Single-stranded right-handed beta-helix, Pectin lyase-like"/>
    <property type="match status" value="1"/>
</dbReference>
<dbReference type="GO" id="GO:0030570">
    <property type="term" value="F:pectate lyase activity"/>
    <property type="evidence" value="ECO:0007669"/>
    <property type="project" value="UniProtKB-EC"/>
</dbReference>
<dbReference type="WBParaSite" id="jg23112">
    <property type="protein sequence ID" value="jg23112"/>
    <property type="gene ID" value="jg23112"/>
</dbReference>
<dbReference type="Pfam" id="PF03211">
    <property type="entry name" value="Pectate_lyase"/>
    <property type="match status" value="1"/>
</dbReference>
<evidence type="ECO:0000256" key="1">
    <source>
        <dbReference type="ARBA" id="ARBA00000695"/>
    </source>
</evidence>
<evidence type="ECO:0000256" key="9">
    <source>
        <dbReference type="ARBA" id="ARBA00023239"/>
    </source>
</evidence>
<comment type="subcellular location">
    <subcellularLocation>
        <location evidence="3">Secreted</location>
    </subcellularLocation>
</comment>
<protein>
    <recommendedName>
        <fullName evidence="11">Probable pectate lyase F</fullName>
        <ecNumber evidence="5">4.2.2.2</ecNumber>
    </recommendedName>
</protein>
<evidence type="ECO:0000256" key="8">
    <source>
        <dbReference type="ARBA" id="ARBA00022837"/>
    </source>
</evidence>
<organism evidence="12 13">
    <name type="scientific">Ditylenchus dipsaci</name>
    <dbReference type="NCBI Taxonomy" id="166011"/>
    <lineage>
        <taxon>Eukaryota</taxon>
        <taxon>Metazoa</taxon>
        <taxon>Ecdysozoa</taxon>
        <taxon>Nematoda</taxon>
        <taxon>Chromadorea</taxon>
        <taxon>Rhabditida</taxon>
        <taxon>Tylenchina</taxon>
        <taxon>Tylenchomorpha</taxon>
        <taxon>Sphaerularioidea</taxon>
        <taxon>Anguinidae</taxon>
        <taxon>Anguininae</taxon>
        <taxon>Ditylenchus</taxon>
    </lineage>
</organism>
<dbReference type="Proteomes" id="UP000887574">
    <property type="component" value="Unplaced"/>
</dbReference>